<reference evidence="1 2" key="1">
    <citation type="submission" date="2014-11" db="EMBL/GenBank/DDBJ databases">
        <authorList>
            <person name="Wibberg Daniel"/>
        </authorList>
    </citation>
    <scope>NUCLEOTIDE SEQUENCE [LARGE SCALE GENOMIC DNA]</scope>
    <source>
        <strain evidence="1">Rhizoctonia solani AG1-IB 7/3/14</strain>
    </source>
</reference>
<evidence type="ECO:0000313" key="1">
    <source>
        <dbReference type="EMBL" id="CEL61693.1"/>
    </source>
</evidence>
<dbReference type="Gene3D" id="3.40.50.1820">
    <property type="entry name" value="alpha/beta hydrolase"/>
    <property type="match status" value="1"/>
</dbReference>
<dbReference type="STRING" id="1108050.A0A0B7FZK7"/>
<dbReference type="EMBL" id="LN679105">
    <property type="protein sequence ID" value="CEL61693.1"/>
    <property type="molecule type" value="Genomic_DNA"/>
</dbReference>
<sequence length="154" mass="17469">MRLIYTSAKQLADGDVPSFEKAGAVEAWMKDETRTVMPELLSKEELDTMVSEIKAGVGFGATLNYYRTRKINYELEKDLPQDIRPDIPKLMIIPSADPAIPAALAVHAEKKLKNIEVVWIEGLCGHWVQLERPQESEKIVGEWVERFAANDWTQ</sequence>
<dbReference type="SUPFAM" id="SSF53474">
    <property type="entry name" value="alpha/beta-Hydrolases"/>
    <property type="match status" value="1"/>
</dbReference>
<evidence type="ECO:0008006" key="3">
    <source>
        <dbReference type="Google" id="ProtNLM"/>
    </source>
</evidence>
<organism evidence="1 2">
    <name type="scientific">Thanatephorus cucumeris (strain AG1-IB / isolate 7/3/14)</name>
    <name type="common">Lettuce bottom rot fungus</name>
    <name type="synonym">Rhizoctonia solani</name>
    <dbReference type="NCBI Taxonomy" id="1108050"/>
    <lineage>
        <taxon>Eukaryota</taxon>
        <taxon>Fungi</taxon>
        <taxon>Dikarya</taxon>
        <taxon>Basidiomycota</taxon>
        <taxon>Agaricomycotina</taxon>
        <taxon>Agaricomycetes</taxon>
        <taxon>Cantharellales</taxon>
        <taxon>Ceratobasidiaceae</taxon>
        <taxon>Rhizoctonia</taxon>
        <taxon>Rhizoctonia solani AG-1</taxon>
    </lineage>
</organism>
<name>A0A0B7FZK7_THACB</name>
<dbReference type="AlphaFoldDB" id="A0A0B7FZK7"/>
<dbReference type="Proteomes" id="UP000059188">
    <property type="component" value="Unassembled WGS sequence"/>
</dbReference>
<evidence type="ECO:0000313" key="2">
    <source>
        <dbReference type="Proteomes" id="UP000059188"/>
    </source>
</evidence>
<gene>
    <name evidence="1" type="ORF">RSOLAG1IB_04443</name>
</gene>
<dbReference type="InterPro" id="IPR029058">
    <property type="entry name" value="AB_hydrolase_fold"/>
</dbReference>
<keyword evidence="2" id="KW-1185">Reference proteome</keyword>
<dbReference type="OrthoDB" id="408373at2759"/>
<proteinExistence type="predicted"/>
<protein>
    <recommendedName>
        <fullName evidence="3">AB hydrolase-1 domain-containing protein</fullName>
    </recommendedName>
</protein>
<accession>A0A0B7FZK7</accession>